<sequence>MASPICPDCRRYHYHLKKCRYHPSNVRDQAPAKGAETEDELHPEFAALPDVGQRFPEGEWGGY</sequence>
<feature type="region of interest" description="Disordered" evidence="1">
    <location>
        <begin position="25"/>
        <end position="63"/>
    </location>
</feature>
<evidence type="ECO:0000313" key="3">
    <source>
        <dbReference type="Proteomes" id="UP000013165"/>
    </source>
</evidence>
<dbReference type="STRING" id="626887.J057_01795"/>
<dbReference type="HOGENOM" id="CLU_2880618_0_0_6"/>
<evidence type="ECO:0000256" key="1">
    <source>
        <dbReference type="SAM" id="MobiDB-lite"/>
    </source>
</evidence>
<gene>
    <name evidence="2" type="ORF">J057_01795</name>
</gene>
<organism evidence="2 3">
    <name type="scientific">Marinobacter nanhaiticus D15-8W</name>
    <dbReference type="NCBI Taxonomy" id="626887"/>
    <lineage>
        <taxon>Bacteria</taxon>
        <taxon>Pseudomonadati</taxon>
        <taxon>Pseudomonadota</taxon>
        <taxon>Gammaproteobacteria</taxon>
        <taxon>Pseudomonadales</taxon>
        <taxon>Marinobacteraceae</taxon>
        <taxon>Marinobacter</taxon>
    </lineage>
</organism>
<accession>N6X0C5</accession>
<dbReference type="Proteomes" id="UP000013165">
    <property type="component" value="Unassembled WGS sequence"/>
</dbReference>
<proteinExistence type="predicted"/>
<dbReference type="EMBL" id="APLQ01000009">
    <property type="protein sequence ID" value="ENO16897.1"/>
    <property type="molecule type" value="Genomic_DNA"/>
</dbReference>
<reference evidence="2 3" key="1">
    <citation type="journal article" date="2013" name="Genome Announc.">
        <title>Genome Sequence of the Polycyclic Aromatic Hydrocarbon-Degrading Bacterium Strain Marinobacter nanhaiticus D15-8WT.</title>
        <authorList>
            <person name="Cui Z."/>
            <person name="Gao W."/>
            <person name="Li Q."/>
            <person name="Xu G."/>
            <person name="Zheng L."/>
        </authorList>
    </citation>
    <scope>NUCLEOTIDE SEQUENCE [LARGE SCALE GENOMIC DNA]</scope>
    <source>
        <strain evidence="2 3">D15-8W</strain>
    </source>
</reference>
<evidence type="ECO:0000313" key="2">
    <source>
        <dbReference type="EMBL" id="ENO16897.1"/>
    </source>
</evidence>
<comment type="caution">
    <text evidence="2">The sequence shown here is derived from an EMBL/GenBank/DDBJ whole genome shotgun (WGS) entry which is preliminary data.</text>
</comment>
<name>N6X0C5_9GAMM</name>
<dbReference type="AlphaFoldDB" id="N6X0C5"/>
<protein>
    <submittedName>
        <fullName evidence="2">Uncharacterized protein</fullName>
    </submittedName>
</protein>
<keyword evidence="3" id="KW-1185">Reference proteome</keyword>